<dbReference type="Gene3D" id="1.10.3700.10">
    <property type="entry name" value="AGR C 984p-like"/>
    <property type="match status" value="2"/>
</dbReference>
<keyword evidence="1" id="KW-0282">Flagellum</keyword>
<keyword evidence="1" id="KW-0969">Cilium</keyword>
<sequence length="368" mass="38104">MGIDSVGLGLPDGMAGWSILSTRKATDFKALTNDPQLKSDLAYLRAKLPTKATAGDLLADQRLRRIVLQAFGLESQVGMTALVKKVLESDPASTTSIAARMNDPRYQTLTKALNYGGIAIPAIPAFASEARVAVDGIGANGAVTGFTGTFGGVSISGLVLDGTAGRSGIATQLQDAFRRADGGRSDISVAVFGTQLVFSDAKGRGTAKGFTFDTSGDATTALEATTAGKQATAAQGGPKVTDTATVAGIAARFVQARFEAAVGTNSDTLRAAIYAKRQLPQTTSWYSVIADTNLARVVRGALGLPDSFARIDVDQQVAVLKGRMSIADLKDSKKLDALLNRFVARSAAATGTDSTGGILSLLQPLSQR</sequence>
<dbReference type="InterPro" id="IPR023157">
    <property type="entry name" value="AGR-C-984p-like_sf"/>
</dbReference>
<dbReference type="EMBL" id="NRSG01000001">
    <property type="protein sequence ID" value="MBK1656631.1"/>
    <property type="molecule type" value="Genomic_DNA"/>
</dbReference>
<keyword evidence="1" id="KW-0966">Cell projection</keyword>
<gene>
    <name evidence="1" type="ORF">CKO45_00110</name>
</gene>
<evidence type="ECO:0000313" key="1">
    <source>
        <dbReference type="EMBL" id="MBK1656631.1"/>
    </source>
</evidence>
<accession>A0ABS1CR15</accession>
<protein>
    <submittedName>
        <fullName evidence="1">Flagellar protein</fullName>
    </submittedName>
</protein>
<organism evidence="1 2">
    <name type="scientific">Paracraurococcus ruber</name>
    <dbReference type="NCBI Taxonomy" id="77675"/>
    <lineage>
        <taxon>Bacteria</taxon>
        <taxon>Pseudomonadati</taxon>
        <taxon>Pseudomonadota</taxon>
        <taxon>Alphaproteobacteria</taxon>
        <taxon>Acetobacterales</taxon>
        <taxon>Roseomonadaceae</taxon>
        <taxon>Paracraurococcus</taxon>
    </lineage>
</organism>
<evidence type="ECO:0000313" key="2">
    <source>
        <dbReference type="Proteomes" id="UP000697995"/>
    </source>
</evidence>
<comment type="caution">
    <text evidence="1">The sequence shown here is derived from an EMBL/GenBank/DDBJ whole genome shotgun (WGS) entry which is preliminary data.</text>
</comment>
<keyword evidence="2" id="KW-1185">Reference proteome</keyword>
<dbReference type="RefSeq" id="WP_133218057.1">
    <property type="nucleotide sequence ID" value="NZ_NRSG01000001.1"/>
</dbReference>
<proteinExistence type="predicted"/>
<dbReference type="InterPro" id="IPR010626">
    <property type="entry name" value="DUF1217"/>
</dbReference>
<name>A0ABS1CR15_9PROT</name>
<dbReference type="Proteomes" id="UP000697995">
    <property type="component" value="Unassembled WGS sequence"/>
</dbReference>
<dbReference type="SUPFAM" id="SSF158837">
    <property type="entry name" value="AGR C 984p-like"/>
    <property type="match status" value="1"/>
</dbReference>
<dbReference type="Pfam" id="PF06748">
    <property type="entry name" value="DUF1217"/>
    <property type="match status" value="2"/>
</dbReference>
<reference evidence="1 2" key="1">
    <citation type="journal article" date="2020" name="Microorganisms">
        <title>Osmotic Adaptation and Compatible Solute Biosynthesis of Phototrophic Bacteria as Revealed from Genome Analyses.</title>
        <authorList>
            <person name="Imhoff J.F."/>
            <person name="Rahn T."/>
            <person name="Kunzel S."/>
            <person name="Keller A."/>
            <person name="Neulinger S.C."/>
        </authorList>
    </citation>
    <scope>NUCLEOTIDE SEQUENCE [LARGE SCALE GENOMIC DNA]</scope>
    <source>
        <strain evidence="1 2">DSM 15382</strain>
    </source>
</reference>